<sequence length="98" mass="11178">MELWDAVAAQYVNHQNQELRTVRGIRRAARLKEQEDAAMDKLANTYLNLKIAAMAGHFERHPGEDFTWLKELLLSDADFAAMDDDEEEASNDTRGAQQ</sequence>
<gene>
    <name evidence="1" type="ORF">GH714_004203</name>
</gene>
<dbReference type="EMBL" id="JAAGAX010000003">
    <property type="protein sequence ID" value="KAF2318274.1"/>
    <property type="molecule type" value="Genomic_DNA"/>
</dbReference>
<protein>
    <submittedName>
        <fullName evidence="1">Uncharacterized protein</fullName>
    </submittedName>
</protein>
<name>A0A6A6MYV0_HEVBR</name>
<accession>A0A6A6MYV0</accession>
<evidence type="ECO:0000313" key="1">
    <source>
        <dbReference type="EMBL" id="KAF2318274.1"/>
    </source>
</evidence>
<proteinExistence type="predicted"/>
<evidence type="ECO:0000313" key="2">
    <source>
        <dbReference type="Proteomes" id="UP000467840"/>
    </source>
</evidence>
<keyword evidence="2" id="KW-1185">Reference proteome</keyword>
<reference evidence="1 2" key="1">
    <citation type="journal article" date="2020" name="Mol. Plant">
        <title>The Chromosome-Based Rubber Tree Genome Provides New Insights into Spurge Genome Evolution and Rubber Biosynthesis.</title>
        <authorList>
            <person name="Liu J."/>
            <person name="Shi C."/>
            <person name="Shi C.C."/>
            <person name="Li W."/>
            <person name="Zhang Q.J."/>
            <person name="Zhang Y."/>
            <person name="Li K."/>
            <person name="Lu H.F."/>
            <person name="Shi C."/>
            <person name="Zhu S.T."/>
            <person name="Xiao Z.Y."/>
            <person name="Nan H."/>
            <person name="Yue Y."/>
            <person name="Zhu X.G."/>
            <person name="Wu Y."/>
            <person name="Hong X.N."/>
            <person name="Fan G.Y."/>
            <person name="Tong Y."/>
            <person name="Zhang D."/>
            <person name="Mao C.L."/>
            <person name="Liu Y.L."/>
            <person name="Hao S.J."/>
            <person name="Liu W.Q."/>
            <person name="Lv M.Q."/>
            <person name="Zhang H.B."/>
            <person name="Liu Y."/>
            <person name="Hu-Tang G.R."/>
            <person name="Wang J.P."/>
            <person name="Wang J.H."/>
            <person name="Sun Y.H."/>
            <person name="Ni S.B."/>
            <person name="Chen W.B."/>
            <person name="Zhang X.C."/>
            <person name="Jiao Y.N."/>
            <person name="Eichler E.E."/>
            <person name="Li G.H."/>
            <person name="Liu X."/>
            <person name="Gao L.Z."/>
        </authorList>
    </citation>
    <scope>NUCLEOTIDE SEQUENCE [LARGE SCALE GENOMIC DNA]</scope>
    <source>
        <strain evidence="2">cv. GT1</strain>
        <tissue evidence="1">Leaf</tissue>
    </source>
</reference>
<organism evidence="1 2">
    <name type="scientific">Hevea brasiliensis</name>
    <name type="common">Para rubber tree</name>
    <name type="synonym">Siphonia brasiliensis</name>
    <dbReference type="NCBI Taxonomy" id="3981"/>
    <lineage>
        <taxon>Eukaryota</taxon>
        <taxon>Viridiplantae</taxon>
        <taxon>Streptophyta</taxon>
        <taxon>Embryophyta</taxon>
        <taxon>Tracheophyta</taxon>
        <taxon>Spermatophyta</taxon>
        <taxon>Magnoliopsida</taxon>
        <taxon>eudicotyledons</taxon>
        <taxon>Gunneridae</taxon>
        <taxon>Pentapetalae</taxon>
        <taxon>rosids</taxon>
        <taxon>fabids</taxon>
        <taxon>Malpighiales</taxon>
        <taxon>Euphorbiaceae</taxon>
        <taxon>Crotonoideae</taxon>
        <taxon>Micrandreae</taxon>
        <taxon>Hevea</taxon>
    </lineage>
</organism>
<dbReference type="Proteomes" id="UP000467840">
    <property type="component" value="Chromosome 10"/>
</dbReference>
<dbReference type="AlphaFoldDB" id="A0A6A6MYV0"/>
<comment type="caution">
    <text evidence="1">The sequence shown here is derived from an EMBL/GenBank/DDBJ whole genome shotgun (WGS) entry which is preliminary data.</text>
</comment>